<dbReference type="EMBL" id="ML742058">
    <property type="protein sequence ID" value="KAE8152105.1"/>
    <property type="molecule type" value="Genomic_DNA"/>
</dbReference>
<feature type="region of interest" description="Disordered" evidence="1">
    <location>
        <begin position="1"/>
        <end position="26"/>
    </location>
</feature>
<evidence type="ECO:0000256" key="2">
    <source>
        <dbReference type="SAM" id="Phobius"/>
    </source>
</evidence>
<organism evidence="3 4">
    <name type="scientific">Aspergillus avenaceus</name>
    <dbReference type="NCBI Taxonomy" id="36643"/>
    <lineage>
        <taxon>Eukaryota</taxon>
        <taxon>Fungi</taxon>
        <taxon>Dikarya</taxon>
        <taxon>Ascomycota</taxon>
        <taxon>Pezizomycotina</taxon>
        <taxon>Eurotiomycetes</taxon>
        <taxon>Eurotiomycetidae</taxon>
        <taxon>Eurotiales</taxon>
        <taxon>Aspergillaceae</taxon>
        <taxon>Aspergillus</taxon>
        <taxon>Aspergillus subgen. Circumdati</taxon>
    </lineage>
</organism>
<keyword evidence="2" id="KW-0472">Membrane</keyword>
<proteinExistence type="predicted"/>
<evidence type="ECO:0000256" key="1">
    <source>
        <dbReference type="SAM" id="MobiDB-lite"/>
    </source>
</evidence>
<dbReference type="AlphaFoldDB" id="A0A5N6U0I6"/>
<dbReference type="Proteomes" id="UP000325780">
    <property type="component" value="Unassembled WGS sequence"/>
</dbReference>
<accession>A0A5N6U0I6</accession>
<gene>
    <name evidence="3" type="ORF">BDV25DRAFT_151550</name>
</gene>
<sequence>MNHDAGKSTRWSSVNSMDTVDQSSRSESRHLLPFFYPFSTPYFLWFLLILKC</sequence>
<keyword evidence="4" id="KW-1185">Reference proteome</keyword>
<feature type="transmembrane region" description="Helical" evidence="2">
    <location>
        <begin position="31"/>
        <end position="50"/>
    </location>
</feature>
<feature type="compositionally biased region" description="Polar residues" evidence="1">
    <location>
        <begin position="9"/>
        <end position="23"/>
    </location>
</feature>
<keyword evidence="2" id="KW-1133">Transmembrane helix</keyword>
<name>A0A5N6U0I6_ASPAV</name>
<evidence type="ECO:0000313" key="4">
    <source>
        <dbReference type="Proteomes" id="UP000325780"/>
    </source>
</evidence>
<evidence type="ECO:0000313" key="3">
    <source>
        <dbReference type="EMBL" id="KAE8152105.1"/>
    </source>
</evidence>
<reference evidence="3 4" key="1">
    <citation type="submission" date="2019-04" db="EMBL/GenBank/DDBJ databases">
        <title>Friends and foes A comparative genomics study of 23 Aspergillus species from section Flavi.</title>
        <authorList>
            <consortium name="DOE Joint Genome Institute"/>
            <person name="Kjaerbolling I."/>
            <person name="Vesth T."/>
            <person name="Frisvad J.C."/>
            <person name="Nybo J.L."/>
            <person name="Theobald S."/>
            <person name="Kildgaard S."/>
            <person name="Isbrandt T."/>
            <person name="Kuo A."/>
            <person name="Sato A."/>
            <person name="Lyhne E.K."/>
            <person name="Kogle M.E."/>
            <person name="Wiebenga A."/>
            <person name="Kun R.S."/>
            <person name="Lubbers R.J."/>
            <person name="Makela M.R."/>
            <person name="Barry K."/>
            <person name="Chovatia M."/>
            <person name="Clum A."/>
            <person name="Daum C."/>
            <person name="Haridas S."/>
            <person name="He G."/>
            <person name="LaButti K."/>
            <person name="Lipzen A."/>
            <person name="Mondo S."/>
            <person name="Riley R."/>
            <person name="Salamov A."/>
            <person name="Simmons B.A."/>
            <person name="Magnuson J.K."/>
            <person name="Henrissat B."/>
            <person name="Mortensen U.H."/>
            <person name="Larsen T.O."/>
            <person name="Devries R.P."/>
            <person name="Grigoriev I.V."/>
            <person name="Machida M."/>
            <person name="Baker S.E."/>
            <person name="Andersen M.R."/>
        </authorList>
    </citation>
    <scope>NUCLEOTIDE SEQUENCE [LARGE SCALE GENOMIC DNA]</scope>
    <source>
        <strain evidence="3 4">IBT 18842</strain>
    </source>
</reference>
<keyword evidence="2" id="KW-0812">Transmembrane</keyword>
<protein>
    <submittedName>
        <fullName evidence="3">Uncharacterized protein</fullName>
    </submittedName>
</protein>